<sequence>MEQHEIFDFDSNGGFATTEFLNGLDGPQSTLPRLSSNSSTQFAAICAAPLNTSTSGITSSLSSVNLNFYYHSRYVSIVMFYSKVKKWNPLR</sequence>
<dbReference type="Proteomes" id="UP001497535">
    <property type="component" value="Unassembled WGS sequence"/>
</dbReference>
<evidence type="ECO:0000313" key="2">
    <source>
        <dbReference type="Proteomes" id="UP001497535"/>
    </source>
</evidence>
<name>A0ACB0XKN8_MELEN</name>
<evidence type="ECO:0000313" key="1">
    <source>
        <dbReference type="EMBL" id="CAK5006499.1"/>
    </source>
</evidence>
<reference evidence="1" key="1">
    <citation type="submission" date="2023-11" db="EMBL/GenBank/DDBJ databases">
        <authorList>
            <person name="Poullet M."/>
        </authorList>
    </citation>
    <scope>NUCLEOTIDE SEQUENCE</scope>
    <source>
        <strain evidence="1">E1834</strain>
    </source>
</reference>
<keyword evidence="2" id="KW-1185">Reference proteome</keyword>
<gene>
    <name evidence="1" type="ORF">MENTE1834_LOCUS508</name>
</gene>
<accession>A0ACB0XKN8</accession>
<proteinExistence type="predicted"/>
<dbReference type="EMBL" id="CAVMJV010000001">
    <property type="protein sequence ID" value="CAK5006499.1"/>
    <property type="molecule type" value="Genomic_DNA"/>
</dbReference>
<comment type="caution">
    <text evidence="1">The sequence shown here is derived from an EMBL/GenBank/DDBJ whole genome shotgun (WGS) entry which is preliminary data.</text>
</comment>
<protein>
    <submittedName>
        <fullName evidence="1">Uncharacterized protein</fullName>
    </submittedName>
</protein>
<organism evidence="1 2">
    <name type="scientific">Meloidogyne enterolobii</name>
    <name type="common">Root-knot nematode worm</name>
    <name type="synonym">Meloidogyne mayaguensis</name>
    <dbReference type="NCBI Taxonomy" id="390850"/>
    <lineage>
        <taxon>Eukaryota</taxon>
        <taxon>Metazoa</taxon>
        <taxon>Ecdysozoa</taxon>
        <taxon>Nematoda</taxon>
        <taxon>Chromadorea</taxon>
        <taxon>Rhabditida</taxon>
        <taxon>Tylenchina</taxon>
        <taxon>Tylenchomorpha</taxon>
        <taxon>Tylenchoidea</taxon>
        <taxon>Meloidogynidae</taxon>
        <taxon>Meloidogyninae</taxon>
        <taxon>Meloidogyne</taxon>
    </lineage>
</organism>